<gene>
    <name evidence="1" type="ORF">G5B40_06135</name>
</gene>
<sequence length="311" mass="34767">MNRSDWDEVIATANAHLLGPHLYHQILKSGRLDQVDPEAVEYLGSQAAANHERSRRLLAQLDEAASAMNDVGVIPLAIKGMAALLQSDRVEEFPRIVRDVDLLIGKAEAAPVDRALSDLGYDAERVEEGGHSVGNYVRCDAVGVLDLHIRLPRRVALVVTMDDLMSRAREARLANSVVRIPDASAHVAINLAHDMIHNRCMYSGIMDLGYLVELVQFIGERGDEIDQPWIEQKQKIRRFGLSVEMQARMARHLFGSASFIASESSALGWALHHRRRLKTRFAPIDRLDTALFERIYPAIQSIRRSRAGRGD</sequence>
<organism evidence="1 2">
    <name type="scientific">Pikeienuella piscinae</name>
    <dbReference type="NCBI Taxonomy" id="2748098"/>
    <lineage>
        <taxon>Bacteria</taxon>
        <taxon>Pseudomonadati</taxon>
        <taxon>Pseudomonadota</taxon>
        <taxon>Alphaproteobacteria</taxon>
        <taxon>Rhodobacterales</taxon>
        <taxon>Paracoccaceae</taxon>
        <taxon>Pikeienuella</taxon>
    </lineage>
</organism>
<evidence type="ECO:0000313" key="2">
    <source>
        <dbReference type="Proteomes" id="UP000503336"/>
    </source>
</evidence>
<dbReference type="EMBL" id="CP049056">
    <property type="protein sequence ID" value="QIE55071.1"/>
    <property type="molecule type" value="Genomic_DNA"/>
</dbReference>
<keyword evidence="2" id="KW-1185">Reference proteome</keyword>
<evidence type="ECO:0000313" key="1">
    <source>
        <dbReference type="EMBL" id="QIE55071.1"/>
    </source>
</evidence>
<dbReference type="KEGG" id="hdh:G5B40_06135"/>
<reference evidence="1 2" key="1">
    <citation type="submission" date="2020-02" db="EMBL/GenBank/DDBJ databases">
        <title>complete genome sequence of Rhodobacteraceae bacterium.</title>
        <authorList>
            <person name="Park J."/>
            <person name="Kim Y.-S."/>
            <person name="Kim K.-H."/>
        </authorList>
    </citation>
    <scope>NUCLEOTIDE SEQUENCE [LARGE SCALE GENOMIC DNA]</scope>
    <source>
        <strain evidence="1 2">RR4-56</strain>
    </source>
</reference>
<proteinExistence type="predicted"/>
<dbReference type="Proteomes" id="UP000503336">
    <property type="component" value="Chromosome"/>
</dbReference>
<dbReference type="AlphaFoldDB" id="A0A7L5BUT9"/>
<dbReference type="GO" id="GO:0016740">
    <property type="term" value="F:transferase activity"/>
    <property type="evidence" value="ECO:0007669"/>
    <property type="project" value="UniProtKB-KW"/>
</dbReference>
<accession>A0A7L5BUT9</accession>
<dbReference type="InterPro" id="IPR039498">
    <property type="entry name" value="NTP_transf_5"/>
</dbReference>
<keyword evidence="1" id="KW-0808">Transferase</keyword>
<dbReference type="Pfam" id="PF14907">
    <property type="entry name" value="NTP_transf_5"/>
    <property type="match status" value="1"/>
</dbReference>
<protein>
    <submittedName>
        <fullName evidence="1">Nucleotidyltransferase family protein</fullName>
    </submittedName>
</protein>
<name>A0A7L5BUT9_9RHOB</name>
<dbReference type="RefSeq" id="WP_165096356.1">
    <property type="nucleotide sequence ID" value="NZ_CP049056.1"/>
</dbReference>